<dbReference type="Proteomes" id="UP000001877">
    <property type="component" value="Chromosome"/>
</dbReference>
<dbReference type="InterPro" id="IPR022368">
    <property type="entry name" value="Thiazole_bacteriocin_mat_put"/>
</dbReference>
<dbReference type="eggNOG" id="COG0476">
    <property type="taxonomic scope" value="Bacteria"/>
</dbReference>
<organism evidence="1 2">
    <name type="scientific">Brevibacillus brevis (strain 47 / JCM 6285 / NBRC 100599)</name>
    <dbReference type="NCBI Taxonomy" id="358681"/>
    <lineage>
        <taxon>Bacteria</taxon>
        <taxon>Bacillati</taxon>
        <taxon>Bacillota</taxon>
        <taxon>Bacilli</taxon>
        <taxon>Bacillales</taxon>
        <taxon>Paenibacillaceae</taxon>
        <taxon>Brevibacillus</taxon>
    </lineage>
</organism>
<name>C0ZD20_BREBN</name>
<proteinExistence type="predicted"/>
<dbReference type="InterPro" id="IPR035985">
    <property type="entry name" value="Ubiquitin-activating_enz"/>
</dbReference>
<accession>C0ZD20</accession>
<dbReference type="RefSeq" id="WP_015890999.1">
    <property type="nucleotide sequence ID" value="NC_012491.1"/>
</dbReference>
<evidence type="ECO:0008006" key="3">
    <source>
        <dbReference type="Google" id="ProtNLM"/>
    </source>
</evidence>
<keyword evidence="2" id="KW-1185">Reference proteome</keyword>
<dbReference type="EMBL" id="AP008955">
    <property type="protein sequence ID" value="BAH43679.1"/>
    <property type="molecule type" value="Genomic_DNA"/>
</dbReference>
<gene>
    <name evidence="1" type="ordered locus">BBR47_27020</name>
</gene>
<reference evidence="1 2" key="1">
    <citation type="submission" date="2005-03" db="EMBL/GenBank/DDBJ databases">
        <title>Brevibacillus brevis strain 47, complete genome.</title>
        <authorList>
            <person name="Hosoyama A."/>
            <person name="Yamada R."/>
            <person name="Hongo Y."/>
            <person name="Terui Y."/>
            <person name="Ankai A."/>
            <person name="Masuyama W."/>
            <person name="Sekiguchi M."/>
            <person name="Takeda T."/>
            <person name="Asano K."/>
            <person name="Ohji S."/>
            <person name="Ichikawa N."/>
            <person name="Narita S."/>
            <person name="Aoki N."/>
            <person name="Miura H."/>
            <person name="Matsushita S."/>
            <person name="Sekigawa T."/>
            <person name="Yamagata H."/>
            <person name="Yoshikawa H."/>
            <person name="Udaka S."/>
            <person name="Tanikawa S."/>
            <person name="Fujita N."/>
        </authorList>
    </citation>
    <scope>NUCLEOTIDE SEQUENCE [LARGE SCALE GENOMIC DNA]</scope>
    <source>
        <strain evidence="2">47 / JCM 6285 / NBRC 100599</strain>
    </source>
</reference>
<evidence type="ECO:0000313" key="2">
    <source>
        <dbReference type="Proteomes" id="UP000001877"/>
    </source>
</evidence>
<sequence>MDKLNPSMRIKVKRDTVYIPDSDGSVYFRNNIGTFRMKGDMIDRWVDQLFPMFNGVHTLEQLTDDLPEEYQQQIFQVAGTLLENGFLQDVSLEKSHELSPEVMSRYAAQIEYLDQLGGSGGYRFQKYRTEKVLVIGAGSFLLSAIHALLESGCVQFHYAITNETATNRERLEAIIEHSRRKDPHVDLDELKLTLWEGADWSATIEPFTGILYTSANVNKDEVSMIQLACREREKVFVPALFVQQKGMVGPLIHPQSEACFESALRRLHRQALCADPEQHPYSMTAAAMLANIAVFEWFKYVSGVNEAEEPNKIYLLNLETMEGSWQSYMPHPMQKEEVGIEVLDERELELRISKETEQKESLLSLFPSWTSPDTGIFHSWEEGELTQLPLTQCRVTAVDPVADGPAELLSTVVCAGYTHDEARREAGLVGAEMYVGRMVDHLIAQNSAYQADLESNIGVGAGETAAEGLCRALQHCLTLTYVSEMKGRQPTARPVQVDSIVDEQSQFYVRSFATLGEKLRVAKGHEVCGFPVYWVETRTGWYGSIGLLEREALRKALMYALQQIQTPTNQVSKYVLTAQSVGLTGEAIELACSSVQEELEKEVWKQAVEVLALHQLSPRIMNAAIEPFLEEDLGGVFALLLSRRCSDEC</sequence>
<dbReference type="SUPFAM" id="SSF69572">
    <property type="entry name" value="Activating enzymes of the ubiquitin-like proteins"/>
    <property type="match status" value="1"/>
</dbReference>
<protein>
    <recommendedName>
        <fullName evidence="3">Thiazole-containing bacteriocin maturation protein</fullName>
    </recommendedName>
</protein>
<dbReference type="AlphaFoldDB" id="C0ZD20"/>
<dbReference type="KEGG" id="bbe:BBR47_27020"/>
<dbReference type="Gene3D" id="3.40.50.720">
    <property type="entry name" value="NAD(P)-binding Rossmann-like Domain"/>
    <property type="match status" value="1"/>
</dbReference>
<dbReference type="HOGENOM" id="CLU_428062_0_0_9"/>
<dbReference type="STRING" id="358681.BBR47_27020"/>
<dbReference type="NCBIfam" id="TIGR03693">
    <property type="entry name" value="ocin_ThiF_like"/>
    <property type="match status" value="1"/>
</dbReference>
<dbReference type="GO" id="GO:0008641">
    <property type="term" value="F:ubiquitin-like modifier activating enzyme activity"/>
    <property type="evidence" value="ECO:0007669"/>
    <property type="project" value="InterPro"/>
</dbReference>
<evidence type="ECO:0000313" key="1">
    <source>
        <dbReference type="EMBL" id="BAH43679.1"/>
    </source>
</evidence>